<dbReference type="PANTHER" id="PTHR38460">
    <property type="entry name" value="TAUTOMERASE YOLI-RELATED"/>
    <property type="match status" value="1"/>
</dbReference>
<dbReference type="Proteomes" id="UP000054709">
    <property type="component" value="Unassembled WGS sequence"/>
</dbReference>
<dbReference type="Gene3D" id="3.30.429.10">
    <property type="entry name" value="Macrophage Migration Inhibitory Factor"/>
    <property type="match status" value="1"/>
</dbReference>
<comment type="caution">
    <text evidence="1">The sequence shown here is derived from an EMBL/GenBank/DDBJ whole genome shotgun (WGS) entry which is preliminary data.</text>
</comment>
<gene>
    <name evidence="1" type="ORF">UQ64_00590</name>
</gene>
<accession>A0A0W1AUN2</accession>
<dbReference type="OrthoDB" id="9804765at2"/>
<dbReference type="AlphaFoldDB" id="A0A0W1AUN2"/>
<dbReference type="Pfam" id="PF14552">
    <property type="entry name" value="Tautomerase_2"/>
    <property type="match status" value="1"/>
</dbReference>
<evidence type="ECO:0000313" key="1">
    <source>
        <dbReference type="EMBL" id="KTD85015.1"/>
    </source>
</evidence>
<dbReference type="SUPFAM" id="SSF55331">
    <property type="entry name" value="Tautomerase/MIF"/>
    <property type="match status" value="1"/>
</dbReference>
<dbReference type="InterPro" id="IPR014347">
    <property type="entry name" value="Tautomerase/MIF_sf"/>
</dbReference>
<reference evidence="1 2" key="1">
    <citation type="journal article" date="2015" name="Int. Biodeterior. Biodegradation">
        <title>Physiological and genetic screening methods for the isolation of methyl tert-butyl ether-degrading bacteria for bioremediation purposes.</title>
        <authorList>
            <person name="Guisado I.M."/>
            <person name="Purswani J."/>
            <person name="Gonzalez Lopez J."/>
            <person name="Pozo C."/>
        </authorList>
    </citation>
    <scope>NUCLEOTIDE SEQUENCE [LARGE SCALE GENOMIC DNA]</scope>
    <source>
        <strain evidence="1 2">SH7</strain>
    </source>
</reference>
<organism evidence="1 2">
    <name type="scientific">Paenibacillus etheri</name>
    <dbReference type="NCBI Taxonomy" id="1306852"/>
    <lineage>
        <taxon>Bacteria</taxon>
        <taxon>Bacillati</taxon>
        <taxon>Bacillota</taxon>
        <taxon>Bacilli</taxon>
        <taxon>Bacillales</taxon>
        <taxon>Paenibacillaceae</taxon>
        <taxon>Paenibacillus</taxon>
    </lineage>
</organism>
<dbReference type="RefSeq" id="WP_060625205.1">
    <property type="nucleotide sequence ID" value="NZ_LCZJ02000032.1"/>
</dbReference>
<name>A0A0W1AUN2_9BACL</name>
<proteinExistence type="predicted"/>
<dbReference type="EMBL" id="LCZJ02000032">
    <property type="protein sequence ID" value="KTD85015.1"/>
    <property type="molecule type" value="Genomic_DNA"/>
</dbReference>
<protein>
    <submittedName>
        <fullName evidence="1">Tautomerase</fullName>
    </submittedName>
</protein>
<evidence type="ECO:0000313" key="2">
    <source>
        <dbReference type="Proteomes" id="UP000054709"/>
    </source>
</evidence>
<dbReference type="InterPro" id="IPR037479">
    <property type="entry name" value="Tauto_MSAD"/>
</dbReference>
<keyword evidence="2" id="KW-1185">Reference proteome</keyword>
<dbReference type="PANTHER" id="PTHR38460:SF1">
    <property type="entry name" value="TAUTOMERASE YOLI-RELATED"/>
    <property type="match status" value="1"/>
</dbReference>
<sequence>MPFIRVSYLEQQYDIHQLEGICRAIMSALIQHFHVPEDDMFQVFHEHKAGEFFYSKDYLNIERSDGLIYIQVTLKSGRSTEQKTSFYAMLAEELSMTLNIRKEDIFIVLVDTEFEDWSFGNGVAQMLQPPVRKV</sequence>